<evidence type="ECO:0000313" key="12">
    <source>
        <dbReference type="EMBL" id="GGW70430.1"/>
    </source>
</evidence>
<feature type="signal peptide" evidence="11">
    <location>
        <begin position="1"/>
        <end position="23"/>
    </location>
</feature>
<gene>
    <name evidence="12" type="ORF">GCM10008111_28250</name>
</gene>
<keyword evidence="13" id="KW-1185">Reference proteome</keyword>
<evidence type="ECO:0000256" key="3">
    <source>
        <dbReference type="ARBA" id="ARBA00008281"/>
    </source>
</evidence>
<keyword evidence="4" id="KW-1003">Cell membrane</keyword>
<proteinExistence type="inferred from homology"/>
<feature type="chain" id="PRO_5045158345" description="Flagellar protein FliL" evidence="11">
    <location>
        <begin position="24"/>
        <end position="136"/>
    </location>
</feature>
<protein>
    <recommendedName>
        <fullName evidence="10">Flagellar protein FliL</fullName>
    </recommendedName>
</protein>
<accession>A0ABQ2WT79</accession>
<evidence type="ECO:0000256" key="4">
    <source>
        <dbReference type="ARBA" id="ARBA00022475"/>
    </source>
</evidence>
<evidence type="ECO:0000313" key="13">
    <source>
        <dbReference type="Proteomes" id="UP000634667"/>
    </source>
</evidence>
<evidence type="ECO:0000256" key="5">
    <source>
        <dbReference type="ARBA" id="ARBA00022500"/>
    </source>
</evidence>
<evidence type="ECO:0000256" key="11">
    <source>
        <dbReference type="SAM" id="SignalP"/>
    </source>
</evidence>
<evidence type="ECO:0000256" key="8">
    <source>
        <dbReference type="ARBA" id="ARBA00022989"/>
    </source>
</evidence>
<dbReference type="PANTHER" id="PTHR35091">
    <property type="entry name" value="FLAGELLAR PROTEIN FLIL"/>
    <property type="match status" value="1"/>
</dbReference>
<sequence length="136" mass="15875">MKQFNMILAGMLFAFSLFSQVHAQEQSPAEVVYYGFDPDIVTNYVAENRRTLGYVRVSVELMLPNKEMLKTIEYHEPMILDTIIGILSKQPEQKIKSLTGREEVRLQILEQLKEVLKRETGQPMIQDVLFTKYLYQ</sequence>
<reference evidence="13" key="1">
    <citation type="journal article" date="2019" name="Int. J. Syst. Evol. Microbiol.">
        <title>The Global Catalogue of Microorganisms (GCM) 10K type strain sequencing project: providing services to taxonomists for standard genome sequencing and annotation.</title>
        <authorList>
            <consortium name="The Broad Institute Genomics Platform"/>
            <consortium name="The Broad Institute Genome Sequencing Center for Infectious Disease"/>
            <person name="Wu L."/>
            <person name="Ma J."/>
        </authorList>
    </citation>
    <scope>NUCLEOTIDE SEQUENCE [LARGE SCALE GENOMIC DNA]</scope>
    <source>
        <strain evidence="13">KCTC 23723</strain>
    </source>
</reference>
<keyword evidence="12" id="KW-0966">Cell projection</keyword>
<evidence type="ECO:0000256" key="7">
    <source>
        <dbReference type="ARBA" id="ARBA00022779"/>
    </source>
</evidence>
<comment type="function">
    <text evidence="1 10">Controls the rotational direction of flagella during chemotaxis.</text>
</comment>
<comment type="similarity">
    <text evidence="3 10">Belongs to the FliL family.</text>
</comment>
<keyword evidence="6" id="KW-0812">Transmembrane</keyword>
<keyword evidence="8" id="KW-1133">Transmembrane helix</keyword>
<keyword evidence="5 10" id="KW-0145">Chemotaxis</keyword>
<comment type="subcellular location">
    <subcellularLocation>
        <location evidence="10">Cell inner membrane</location>
    </subcellularLocation>
    <subcellularLocation>
        <location evidence="2">Cell membrane</location>
        <topology evidence="2">Single-pass membrane protein</topology>
    </subcellularLocation>
</comment>
<dbReference type="EMBL" id="BMYR01000012">
    <property type="protein sequence ID" value="GGW70430.1"/>
    <property type="molecule type" value="Genomic_DNA"/>
</dbReference>
<keyword evidence="7 10" id="KW-0283">Flagellar rotation</keyword>
<dbReference type="Proteomes" id="UP000634667">
    <property type="component" value="Unassembled WGS sequence"/>
</dbReference>
<organism evidence="12 13">
    <name type="scientific">Alishewanella tabrizica</name>
    <dbReference type="NCBI Taxonomy" id="671278"/>
    <lineage>
        <taxon>Bacteria</taxon>
        <taxon>Pseudomonadati</taxon>
        <taxon>Pseudomonadota</taxon>
        <taxon>Gammaproteobacteria</taxon>
        <taxon>Alteromonadales</taxon>
        <taxon>Alteromonadaceae</taxon>
        <taxon>Alishewanella</taxon>
    </lineage>
</organism>
<name>A0ABQ2WT79_9ALTE</name>
<comment type="caution">
    <text evidence="12">The sequence shown here is derived from an EMBL/GenBank/DDBJ whole genome shotgun (WGS) entry which is preliminary data.</text>
</comment>
<keyword evidence="9 10" id="KW-0472">Membrane</keyword>
<evidence type="ECO:0000256" key="6">
    <source>
        <dbReference type="ARBA" id="ARBA00022692"/>
    </source>
</evidence>
<evidence type="ECO:0000256" key="2">
    <source>
        <dbReference type="ARBA" id="ARBA00004162"/>
    </source>
</evidence>
<keyword evidence="12" id="KW-0969">Cilium</keyword>
<evidence type="ECO:0000256" key="1">
    <source>
        <dbReference type="ARBA" id="ARBA00002254"/>
    </source>
</evidence>
<dbReference type="Pfam" id="PF03748">
    <property type="entry name" value="FliL"/>
    <property type="match status" value="1"/>
</dbReference>
<keyword evidence="12" id="KW-0282">Flagellum</keyword>
<evidence type="ECO:0000256" key="10">
    <source>
        <dbReference type="RuleBase" id="RU364125"/>
    </source>
</evidence>
<dbReference type="PANTHER" id="PTHR35091:SF5">
    <property type="entry name" value="FLAGELLAR PROTEIN FLIL"/>
    <property type="match status" value="1"/>
</dbReference>
<keyword evidence="10" id="KW-0997">Cell inner membrane</keyword>
<dbReference type="InterPro" id="IPR005503">
    <property type="entry name" value="FliL"/>
</dbReference>
<evidence type="ECO:0000256" key="9">
    <source>
        <dbReference type="ARBA" id="ARBA00023136"/>
    </source>
</evidence>
<keyword evidence="11" id="KW-0732">Signal</keyword>